<protein>
    <recommendedName>
        <fullName evidence="6">RNA-binding protein KhpB</fullName>
    </recommendedName>
    <alternativeName>
        <fullName evidence="6">RNA-binding protein EloR</fullName>
    </alternativeName>
</protein>
<dbReference type="GO" id="GO:0008360">
    <property type="term" value="P:regulation of cell shape"/>
    <property type="evidence" value="ECO:0007669"/>
    <property type="project" value="UniProtKB-KW"/>
</dbReference>
<feature type="domain" description="R3H" evidence="8">
    <location>
        <begin position="229"/>
        <end position="295"/>
    </location>
</feature>
<dbReference type="GO" id="GO:0003723">
    <property type="term" value="F:RNA binding"/>
    <property type="evidence" value="ECO:0007669"/>
    <property type="project" value="UniProtKB-UniRule"/>
</dbReference>
<evidence type="ECO:0000256" key="4">
    <source>
        <dbReference type="ARBA" id="ARBA00023186"/>
    </source>
</evidence>
<comment type="similarity">
    <text evidence="6">Belongs to the KhpB RNA-binding protein family.</text>
</comment>
<evidence type="ECO:0000313" key="9">
    <source>
        <dbReference type="EMBL" id="EHI61568.1"/>
    </source>
</evidence>
<feature type="region of interest" description="Jag_N domain" evidence="6">
    <location>
        <begin position="5"/>
        <end position="55"/>
    </location>
</feature>
<dbReference type="Proteomes" id="UP000005384">
    <property type="component" value="Unassembled WGS sequence"/>
</dbReference>
<comment type="subunit">
    <text evidence="6">Forms a complex with KhpA.</text>
</comment>
<dbReference type="PATRIC" id="fig|742737.3.peg.20"/>
<dbReference type="OrthoDB" id="9794483at2"/>
<evidence type="ECO:0000256" key="7">
    <source>
        <dbReference type="SAM" id="MobiDB-lite"/>
    </source>
</evidence>
<keyword evidence="4 6" id="KW-0143">Chaperone</keyword>
<evidence type="ECO:0000256" key="2">
    <source>
        <dbReference type="ARBA" id="ARBA00022884"/>
    </source>
</evidence>
<dbReference type="GO" id="GO:0005737">
    <property type="term" value="C:cytoplasm"/>
    <property type="evidence" value="ECO:0007669"/>
    <property type="project" value="UniProtKB-SubCell"/>
</dbReference>
<dbReference type="PANTHER" id="PTHR35800">
    <property type="entry name" value="PROTEIN JAG"/>
    <property type="match status" value="1"/>
</dbReference>
<dbReference type="InterPro" id="IPR034079">
    <property type="entry name" value="R3H_KhpB"/>
</dbReference>
<dbReference type="EMBL" id="ADLN01000001">
    <property type="protein sequence ID" value="EHI61568.1"/>
    <property type="molecule type" value="Genomic_DNA"/>
</dbReference>
<dbReference type="GO" id="GO:0071555">
    <property type="term" value="P:cell wall organization"/>
    <property type="evidence" value="ECO:0007669"/>
    <property type="project" value="UniProtKB-KW"/>
</dbReference>
<evidence type="ECO:0000259" key="8">
    <source>
        <dbReference type="PROSITE" id="PS51061"/>
    </source>
</evidence>
<comment type="domain">
    <text evidence="6">Has an N-terminal Jag-N domain and 2 RNA-binding domains (KH and R3H).</text>
</comment>
<keyword evidence="2 6" id="KW-0694">RNA-binding</keyword>
<organism evidence="9 10">
    <name type="scientific">Hungatella hathewayi WAL-18680</name>
    <dbReference type="NCBI Taxonomy" id="742737"/>
    <lineage>
        <taxon>Bacteria</taxon>
        <taxon>Bacillati</taxon>
        <taxon>Bacillota</taxon>
        <taxon>Clostridia</taxon>
        <taxon>Lachnospirales</taxon>
        <taxon>Lachnospiraceae</taxon>
        <taxon>Hungatella</taxon>
    </lineage>
</organism>
<dbReference type="PANTHER" id="PTHR35800:SF1">
    <property type="entry name" value="RNA-BINDING PROTEIN KHPB"/>
    <property type="match status" value="1"/>
</dbReference>
<dbReference type="CDD" id="cd02414">
    <property type="entry name" value="KH-II_Jag"/>
    <property type="match status" value="1"/>
</dbReference>
<keyword evidence="3 6" id="KW-0133">Cell shape</keyword>
<dbReference type="CDD" id="cd02644">
    <property type="entry name" value="R3H_jag"/>
    <property type="match status" value="1"/>
</dbReference>
<evidence type="ECO:0000256" key="6">
    <source>
        <dbReference type="HAMAP-Rule" id="MF_00867"/>
    </source>
</evidence>
<dbReference type="Pfam" id="PF14804">
    <property type="entry name" value="Jag_N"/>
    <property type="match status" value="1"/>
</dbReference>
<dbReference type="InterPro" id="IPR039247">
    <property type="entry name" value="KhpB"/>
</dbReference>
<dbReference type="InterPro" id="IPR032782">
    <property type="entry name" value="KhpB_N"/>
</dbReference>
<dbReference type="InterPro" id="IPR038008">
    <property type="entry name" value="Jag_KH"/>
</dbReference>
<accession>G5I929</accession>
<evidence type="ECO:0000256" key="5">
    <source>
        <dbReference type="ARBA" id="ARBA00023316"/>
    </source>
</evidence>
<keyword evidence="1 6" id="KW-0963">Cytoplasm</keyword>
<dbReference type="Pfam" id="PF01424">
    <property type="entry name" value="R3H"/>
    <property type="match status" value="1"/>
</dbReference>
<dbReference type="InterPro" id="IPR015946">
    <property type="entry name" value="KH_dom-like_a/b"/>
</dbReference>
<dbReference type="GO" id="GO:0009252">
    <property type="term" value="P:peptidoglycan biosynthetic process"/>
    <property type="evidence" value="ECO:0007669"/>
    <property type="project" value="UniProtKB-UniRule"/>
</dbReference>
<dbReference type="NCBIfam" id="NF041568">
    <property type="entry name" value="Jag_EloR"/>
    <property type="match status" value="1"/>
</dbReference>
<keyword evidence="5 6" id="KW-0961">Cell wall biogenesis/degradation</keyword>
<sequence length="305" mass="34497">MNTITVSAKTLDEAITKALIELGTTSDNLDYTVIDEGSAGFLGIIGAKPVKISAKKKRELDTLDDFLDKDQEAKKQQEAAKREAKAAQKAAKPVEKKPAKPVRENKPVKEEKVYKEEKVVKEEKAAPVENQEKPVVSSKKSVDGTVYEETAKKFLVQMFAAMNMEVEITASYHEGDKELYVDMSGADMGILIGKRGQTLDSLQYLVSLVVNKDCDGYVRVKLDTENYRARRKDTLETLAKNIAYKVKRTRRSVSLEPMNPYERRIIHSALQNDKFVITRSEGEEPFRHVVVSLKRENRENRDKNN</sequence>
<keyword evidence="10" id="KW-1185">Reference proteome</keyword>
<dbReference type="Pfam" id="PF13083">
    <property type="entry name" value="KH_KhpA-B"/>
    <property type="match status" value="1"/>
</dbReference>
<dbReference type="SUPFAM" id="SSF82708">
    <property type="entry name" value="R3H domain"/>
    <property type="match status" value="1"/>
</dbReference>
<dbReference type="PROSITE" id="PS51061">
    <property type="entry name" value="R3H"/>
    <property type="match status" value="1"/>
</dbReference>
<dbReference type="SMART" id="SM00393">
    <property type="entry name" value="R3H"/>
    <property type="match status" value="1"/>
</dbReference>
<evidence type="ECO:0000256" key="1">
    <source>
        <dbReference type="ARBA" id="ARBA00022490"/>
    </source>
</evidence>
<comment type="subcellular location">
    <subcellularLocation>
        <location evidence="6">Cytoplasm</location>
    </subcellularLocation>
</comment>
<comment type="caution">
    <text evidence="9">The sequence shown here is derived from an EMBL/GenBank/DDBJ whole genome shotgun (WGS) entry which is preliminary data.</text>
</comment>
<reference evidence="9 10" key="1">
    <citation type="submission" date="2011-08" db="EMBL/GenBank/DDBJ databases">
        <title>The Genome Sequence of Clostridium hathewayi WAL-18680.</title>
        <authorList>
            <consortium name="The Broad Institute Genome Sequencing Platform"/>
            <person name="Earl A."/>
            <person name="Ward D."/>
            <person name="Feldgarden M."/>
            <person name="Gevers D."/>
            <person name="Finegold S.M."/>
            <person name="Summanen P.H."/>
            <person name="Molitoris D.R."/>
            <person name="Song M."/>
            <person name="Daigneault M."/>
            <person name="Allen-Vercoe E."/>
            <person name="Young S.K."/>
            <person name="Zeng Q."/>
            <person name="Gargeya S."/>
            <person name="Fitzgerald M."/>
            <person name="Haas B."/>
            <person name="Abouelleil A."/>
            <person name="Alvarado L."/>
            <person name="Arachchi H.M."/>
            <person name="Berlin A."/>
            <person name="Brown A."/>
            <person name="Chapman S.B."/>
            <person name="Chen Z."/>
            <person name="Dunbar C."/>
            <person name="Freedman E."/>
            <person name="Gearin G."/>
            <person name="Gellesch M."/>
            <person name="Goldberg J."/>
            <person name="Griggs A."/>
            <person name="Gujja S."/>
            <person name="Heiman D."/>
            <person name="Howarth C."/>
            <person name="Larson L."/>
            <person name="Lui A."/>
            <person name="MacDonald P.J.P."/>
            <person name="Montmayeur A."/>
            <person name="Murphy C."/>
            <person name="Neiman D."/>
            <person name="Pearson M."/>
            <person name="Priest M."/>
            <person name="Roberts A."/>
            <person name="Saif S."/>
            <person name="Shea T."/>
            <person name="Shenoy N."/>
            <person name="Sisk P."/>
            <person name="Stolte C."/>
            <person name="Sykes S."/>
            <person name="Wortman J."/>
            <person name="Nusbaum C."/>
            <person name="Birren B."/>
        </authorList>
    </citation>
    <scope>NUCLEOTIDE SEQUENCE [LARGE SCALE GENOMIC DNA]</scope>
    <source>
        <strain evidence="9 10">WAL-18680</strain>
    </source>
</reference>
<gene>
    <name evidence="6" type="primary">khpB</name>
    <name evidence="6" type="synonym">eloR</name>
    <name evidence="9" type="ORF">HMPREF9473_00019</name>
</gene>
<dbReference type="RefSeq" id="WP_006778079.1">
    <property type="nucleotide sequence ID" value="NZ_CP040506.1"/>
</dbReference>
<dbReference type="Gene3D" id="3.30.30.80">
    <property type="entry name" value="probable RNA-binding protein from clostridium symbiosum atcc 14940"/>
    <property type="match status" value="1"/>
</dbReference>
<feature type="region of interest" description="Disordered" evidence="7">
    <location>
        <begin position="71"/>
        <end position="109"/>
    </location>
</feature>
<dbReference type="SMART" id="SM01245">
    <property type="entry name" value="Jag_N"/>
    <property type="match status" value="1"/>
</dbReference>
<dbReference type="InterPro" id="IPR038247">
    <property type="entry name" value="Jag_N_dom_sf"/>
</dbReference>
<evidence type="ECO:0000256" key="3">
    <source>
        <dbReference type="ARBA" id="ARBA00022960"/>
    </source>
</evidence>
<dbReference type="InterPro" id="IPR001374">
    <property type="entry name" value="R3H_dom"/>
</dbReference>
<proteinExistence type="inferred from homology"/>
<dbReference type="InterPro" id="IPR036867">
    <property type="entry name" value="R3H_dom_sf"/>
</dbReference>
<evidence type="ECO:0000313" key="10">
    <source>
        <dbReference type="Proteomes" id="UP000005384"/>
    </source>
</evidence>
<dbReference type="AlphaFoldDB" id="G5I929"/>
<dbReference type="HAMAP" id="MF_00867">
    <property type="entry name" value="KhpB"/>
    <property type="match status" value="1"/>
</dbReference>
<comment type="function">
    <text evidence="6">A probable RNA chaperone. Forms a complex with KhpA which binds to cellular RNA and controls its expression. Plays a role in peptidoglycan (PG) homeostasis and cell length regulation.</text>
</comment>
<name>G5I929_9FIRM</name>
<dbReference type="Gene3D" id="3.30.300.20">
    <property type="match status" value="1"/>
</dbReference>
<dbReference type="HOGENOM" id="CLU_042512_0_1_9"/>
<dbReference type="Gene3D" id="3.30.1370.50">
    <property type="entry name" value="R3H-like domain"/>
    <property type="match status" value="1"/>
</dbReference>